<evidence type="ECO:0000313" key="3">
    <source>
        <dbReference type="Proteomes" id="UP000254258"/>
    </source>
</evidence>
<reference evidence="2 3" key="1">
    <citation type="submission" date="2018-07" db="EMBL/GenBank/DDBJ databases">
        <title>Dyella monticola sp. nov. and Dyella psychrodurans sp. nov. isolated from monsoon evergreen broad-leaved forest soil of Dinghu Mountain, China.</title>
        <authorList>
            <person name="Gao Z."/>
            <person name="Qiu L."/>
        </authorList>
    </citation>
    <scope>NUCLEOTIDE SEQUENCE [LARGE SCALE GENOMIC DNA]</scope>
    <source>
        <strain evidence="2 3">4G-K06</strain>
    </source>
</reference>
<accession>A0A370WT90</accession>
<dbReference type="RefSeq" id="WP_115497164.1">
    <property type="nucleotide sequence ID" value="NZ_QRBE01000015.1"/>
</dbReference>
<dbReference type="EMBL" id="QRBE01000015">
    <property type="protein sequence ID" value="RDS79236.1"/>
    <property type="molecule type" value="Genomic_DNA"/>
</dbReference>
<name>A0A370WT90_9GAMM</name>
<evidence type="ECO:0000256" key="1">
    <source>
        <dbReference type="SAM" id="Phobius"/>
    </source>
</evidence>
<dbReference type="AlphaFoldDB" id="A0A370WT90"/>
<keyword evidence="1" id="KW-0472">Membrane</keyword>
<sequence length="108" mass="12185">MNQSSDDDTIDALLRKQFDGPIPDDGFSERVMQQLPPRRSRISWPLWAGLLAGIMTCWLSLLSKPLPHLDWRNWMHGDFSTAAITLIMVTAGMTLLACVWSIAEADDR</sequence>
<dbReference type="InterPro" id="IPR032129">
    <property type="entry name" value="DUF5056"/>
</dbReference>
<proteinExistence type="predicted"/>
<dbReference type="Proteomes" id="UP000254258">
    <property type="component" value="Unassembled WGS sequence"/>
</dbReference>
<gene>
    <name evidence="2" type="ORF">DWU98_18975</name>
</gene>
<feature type="transmembrane region" description="Helical" evidence="1">
    <location>
        <begin position="42"/>
        <end position="61"/>
    </location>
</feature>
<dbReference type="Pfam" id="PF16479">
    <property type="entry name" value="DUF5056"/>
    <property type="match status" value="1"/>
</dbReference>
<keyword evidence="1" id="KW-0812">Transmembrane</keyword>
<feature type="transmembrane region" description="Helical" evidence="1">
    <location>
        <begin position="81"/>
        <end position="103"/>
    </location>
</feature>
<keyword evidence="3" id="KW-1185">Reference proteome</keyword>
<comment type="caution">
    <text evidence="2">The sequence shown here is derived from an EMBL/GenBank/DDBJ whole genome shotgun (WGS) entry which is preliminary data.</text>
</comment>
<evidence type="ECO:0000313" key="2">
    <source>
        <dbReference type="EMBL" id="RDS79236.1"/>
    </source>
</evidence>
<protein>
    <submittedName>
        <fullName evidence="2">DUF5056 domain-containing protein</fullName>
    </submittedName>
</protein>
<organism evidence="2 3">
    <name type="scientific">Dyella monticola</name>
    <dbReference type="NCBI Taxonomy" id="1927958"/>
    <lineage>
        <taxon>Bacteria</taxon>
        <taxon>Pseudomonadati</taxon>
        <taxon>Pseudomonadota</taxon>
        <taxon>Gammaproteobacteria</taxon>
        <taxon>Lysobacterales</taxon>
        <taxon>Rhodanobacteraceae</taxon>
        <taxon>Dyella</taxon>
    </lineage>
</organism>
<keyword evidence="1" id="KW-1133">Transmembrane helix</keyword>
<dbReference type="OrthoDB" id="5957826at2"/>